<dbReference type="EMBL" id="CP003221">
    <property type="protein sequence ID" value="EGJ50216.1"/>
    <property type="molecule type" value="Genomic_DNA"/>
</dbReference>
<dbReference type="eggNOG" id="ENOG5032ZN8">
    <property type="taxonomic scope" value="Bacteria"/>
</dbReference>
<keyword evidence="3" id="KW-1185">Reference proteome</keyword>
<proteinExistence type="predicted"/>
<gene>
    <name evidence="2" type="ORF">Desaf_1885</name>
</gene>
<name>F3Z2P9_DESAF</name>
<dbReference type="HOGENOM" id="CLU_128115_0_0_7"/>
<keyword evidence="1" id="KW-0472">Membrane</keyword>
<accession>F3Z2P9</accession>
<dbReference type="AlphaFoldDB" id="F3Z2P9"/>
<evidence type="ECO:0000313" key="3">
    <source>
        <dbReference type="Proteomes" id="UP000007844"/>
    </source>
</evidence>
<evidence type="ECO:0000313" key="2">
    <source>
        <dbReference type="EMBL" id="EGJ50216.1"/>
    </source>
</evidence>
<dbReference type="Proteomes" id="UP000007844">
    <property type="component" value="Chromosome"/>
</dbReference>
<keyword evidence="1" id="KW-1133">Transmembrane helix</keyword>
<feature type="transmembrane region" description="Helical" evidence="1">
    <location>
        <begin position="47"/>
        <end position="70"/>
    </location>
</feature>
<evidence type="ECO:0008006" key="4">
    <source>
        <dbReference type="Google" id="ProtNLM"/>
    </source>
</evidence>
<sequence precursor="true">MNLTVVRFIGLFLTALATGAVFTHVLQIGPKTELPGGEFLLVHQLLLSNYGPVLSLVEVSALLSTAYTTWVLRDRREARVTLFTATTCLFLMLLVWGLFISPINMRIETWNPGSLPSDWDIYRDKWANWHVVRALFAGIALAALIRSALYHRLPWSRPAARSKPTQK</sequence>
<evidence type="ECO:0000256" key="1">
    <source>
        <dbReference type="SAM" id="Phobius"/>
    </source>
</evidence>
<protein>
    <recommendedName>
        <fullName evidence="4">DUF1772 domain-containing protein</fullName>
    </recommendedName>
</protein>
<feature type="transmembrane region" description="Helical" evidence="1">
    <location>
        <begin position="127"/>
        <end position="149"/>
    </location>
</feature>
<feature type="transmembrane region" description="Helical" evidence="1">
    <location>
        <begin position="82"/>
        <end position="107"/>
    </location>
</feature>
<reference evidence="2 3" key="1">
    <citation type="journal article" date="2011" name="J. Bacteriol.">
        <title>Genome sequence of the mercury-methylating and pleomorphic Desulfovibrio africanus Strain Walvis Bay.</title>
        <authorList>
            <person name="Brown S.D."/>
            <person name="Wall J.D."/>
            <person name="Kucken A.M."/>
            <person name="Gilmour C.C."/>
            <person name="Podar M."/>
            <person name="Brandt C.C."/>
            <person name="Teshima H."/>
            <person name="Detter J.C."/>
            <person name="Han C.S."/>
            <person name="Land M.L."/>
            <person name="Lucas S."/>
            <person name="Han J."/>
            <person name="Pennacchio L."/>
            <person name="Nolan M."/>
            <person name="Pitluck S."/>
            <person name="Woyke T."/>
            <person name="Goodwin L."/>
            <person name="Palumbo A.V."/>
            <person name="Elias D.A."/>
        </authorList>
    </citation>
    <scope>NUCLEOTIDE SEQUENCE [LARGE SCALE GENOMIC DNA]</scope>
    <source>
        <strain evidence="2 3">Walvis Bay</strain>
    </source>
</reference>
<dbReference type="RefSeq" id="WP_014259970.1">
    <property type="nucleotide sequence ID" value="NC_016629.1"/>
</dbReference>
<organism evidence="2 3">
    <name type="scientific">Desulfocurvibacter africanus subsp. africanus str. Walvis Bay</name>
    <dbReference type="NCBI Taxonomy" id="690850"/>
    <lineage>
        <taxon>Bacteria</taxon>
        <taxon>Pseudomonadati</taxon>
        <taxon>Thermodesulfobacteriota</taxon>
        <taxon>Desulfovibrionia</taxon>
        <taxon>Desulfovibrionales</taxon>
        <taxon>Desulfovibrionaceae</taxon>
        <taxon>Desulfocurvibacter</taxon>
    </lineage>
</organism>
<dbReference type="InterPro" id="IPR013901">
    <property type="entry name" value="Anthrone_oxy"/>
</dbReference>
<dbReference type="KEGG" id="daf:Desaf_1885"/>
<keyword evidence="1" id="KW-0812">Transmembrane</keyword>
<dbReference type="Pfam" id="PF08592">
    <property type="entry name" value="Anthrone_oxy"/>
    <property type="match status" value="1"/>
</dbReference>